<proteinExistence type="predicted"/>
<protein>
    <submittedName>
        <fullName evidence="1">Uncharacterized protein</fullName>
    </submittedName>
</protein>
<organism evidence="1 2">
    <name type="scientific">Portunus trituberculatus</name>
    <name type="common">Swimming crab</name>
    <name type="synonym">Neptunus trituberculatus</name>
    <dbReference type="NCBI Taxonomy" id="210409"/>
    <lineage>
        <taxon>Eukaryota</taxon>
        <taxon>Metazoa</taxon>
        <taxon>Ecdysozoa</taxon>
        <taxon>Arthropoda</taxon>
        <taxon>Crustacea</taxon>
        <taxon>Multicrustacea</taxon>
        <taxon>Malacostraca</taxon>
        <taxon>Eumalacostraca</taxon>
        <taxon>Eucarida</taxon>
        <taxon>Decapoda</taxon>
        <taxon>Pleocyemata</taxon>
        <taxon>Brachyura</taxon>
        <taxon>Eubrachyura</taxon>
        <taxon>Portunoidea</taxon>
        <taxon>Portunidae</taxon>
        <taxon>Portuninae</taxon>
        <taxon>Portunus</taxon>
    </lineage>
</organism>
<dbReference type="EMBL" id="VSRR010072349">
    <property type="protein sequence ID" value="MPC86739.1"/>
    <property type="molecule type" value="Genomic_DNA"/>
</dbReference>
<reference evidence="1 2" key="1">
    <citation type="submission" date="2019-05" db="EMBL/GenBank/DDBJ databases">
        <title>Another draft genome of Portunus trituberculatus and its Hox gene families provides insights of decapod evolution.</title>
        <authorList>
            <person name="Jeong J.-H."/>
            <person name="Song I."/>
            <person name="Kim S."/>
            <person name="Choi T."/>
            <person name="Kim D."/>
            <person name="Ryu S."/>
            <person name="Kim W."/>
        </authorList>
    </citation>
    <scope>NUCLEOTIDE SEQUENCE [LARGE SCALE GENOMIC DNA]</scope>
    <source>
        <tissue evidence="1">Muscle</tissue>
    </source>
</reference>
<comment type="caution">
    <text evidence="1">The sequence shown here is derived from an EMBL/GenBank/DDBJ whole genome shotgun (WGS) entry which is preliminary data.</text>
</comment>
<dbReference type="AlphaFoldDB" id="A0A5B7IWZ7"/>
<gene>
    <name evidence="1" type="ORF">E2C01_081575</name>
</gene>
<keyword evidence="2" id="KW-1185">Reference proteome</keyword>
<evidence type="ECO:0000313" key="2">
    <source>
        <dbReference type="Proteomes" id="UP000324222"/>
    </source>
</evidence>
<name>A0A5B7IWZ7_PORTR</name>
<sequence>MRLKQQQHFRLTLGRGGRITQRRADHSRLALPIEPLELQPSYIFVDFLRPSECRQGRTCAKEDVIEAKPEAISKSLETLQRTDETTKYGLFDRLRQDTR</sequence>
<dbReference type="Proteomes" id="UP000324222">
    <property type="component" value="Unassembled WGS sequence"/>
</dbReference>
<accession>A0A5B7IWZ7</accession>
<evidence type="ECO:0000313" key="1">
    <source>
        <dbReference type="EMBL" id="MPC86739.1"/>
    </source>
</evidence>